<dbReference type="SUPFAM" id="SSF54637">
    <property type="entry name" value="Thioesterase/thiol ester dehydrase-isomerase"/>
    <property type="match status" value="1"/>
</dbReference>
<dbReference type="EMBL" id="FMSH01000486">
    <property type="protein sequence ID" value="SCU96058.1"/>
    <property type="molecule type" value="Genomic_DNA"/>
</dbReference>
<dbReference type="InterPro" id="IPR016709">
    <property type="entry name" value="HadA-like"/>
</dbReference>
<accession>A0A1K0IQ73</accession>
<name>A0A1K0IQ73_CUPNE</name>
<dbReference type="InterPro" id="IPR029069">
    <property type="entry name" value="HotDog_dom_sf"/>
</dbReference>
<evidence type="ECO:0000313" key="2">
    <source>
        <dbReference type="EMBL" id="SCU96058.1"/>
    </source>
</evidence>
<proteinExistence type="predicted"/>
<dbReference type="Gene3D" id="3.10.129.10">
    <property type="entry name" value="Hotdog Thioesterase"/>
    <property type="match status" value="1"/>
</dbReference>
<dbReference type="RefSeq" id="WP_340529761.1">
    <property type="nucleotide sequence ID" value="NZ_FMSH01000486.1"/>
</dbReference>
<dbReference type="CDD" id="cd03441">
    <property type="entry name" value="R_hydratase_like"/>
    <property type="match status" value="1"/>
</dbReference>
<gene>
    <name evidence="2" type="ORF">CNECB9_5360028</name>
</gene>
<dbReference type="InterPro" id="IPR039569">
    <property type="entry name" value="FAS1-like_DH_region"/>
</dbReference>
<protein>
    <recommendedName>
        <fullName evidence="1">FAS1-like dehydratase domain-containing protein</fullName>
    </recommendedName>
</protein>
<feature type="domain" description="FAS1-like dehydratase" evidence="1">
    <location>
        <begin position="6"/>
        <end position="137"/>
    </location>
</feature>
<dbReference type="Pfam" id="PF13452">
    <property type="entry name" value="FAS1_DH_region"/>
    <property type="match status" value="1"/>
</dbReference>
<sequence>MLDKNLIGHSFGQRSIRVEEWAVRWYASAIGETDPVYHDAAAAHAAGHRSLRVPPTFLSCMEGWLFKTFDLLAMARVEPSRVLHAEQQYDYHAPVCVGDTLTYEPRIIDVYDKKGGALEFLVKETRITNQDGVHVADARSVLVQRQL</sequence>
<dbReference type="PIRSF" id="PIRSF018072">
    <property type="entry name" value="UCP018072"/>
    <property type="match status" value="1"/>
</dbReference>
<dbReference type="AlphaFoldDB" id="A0A1K0IQ73"/>
<evidence type="ECO:0000259" key="1">
    <source>
        <dbReference type="Pfam" id="PF13452"/>
    </source>
</evidence>
<organism evidence="2">
    <name type="scientific">Cupriavidus necator</name>
    <name type="common">Alcaligenes eutrophus</name>
    <name type="synonym">Ralstonia eutropha</name>
    <dbReference type="NCBI Taxonomy" id="106590"/>
    <lineage>
        <taxon>Bacteria</taxon>
        <taxon>Pseudomonadati</taxon>
        <taxon>Pseudomonadota</taxon>
        <taxon>Betaproteobacteria</taxon>
        <taxon>Burkholderiales</taxon>
        <taxon>Burkholderiaceae</taxon>
        <taxon>Cupriavidus</taxon>
    </lineage>
</organism>
<reference evidence="2" key="1">
    <citation type="submission" date="2016-09" db="EMBL/GenBank/DDBJ databases">
        <authorList>
            <person name="Capua I."/>
            <person name="De Benedictis P."/>
            <person name="Joannis T."/>
            <person name="Lombin L.H."/>
            <person name="Cattoli G."/>
        </authorList>
    </citation>
    <scope>NUCLEOTIDE SEQUENCE</scope>
    <source>
        <strain evidence="2">B9</strain>
    </source>
</reference>